<feature type="domain" description="RagB/SusD" evidence="6">
    <location>
        <begin position="351"/>
        <end position="416"/>
    </location>
</feature>
<evidence type="ECO:0000256" key="1">
    <source>
        <dbReference type="ARBA" id="ARBA00004442"/>
    </source>
</evidence>
<evidence type="ECO:0000256" key="3">
    <source>
        <dbReference type="ARBA" id="ARBA00023136"/>
    </source>
</evidence>
<protein>
    <submittedName>
        <fullName evidence="8">RagB/SusD family nutrient uptake outer membrane protein</fullName>
    </submittedName>
</protein>
<dbReference type="InterPro" id="IPR033985">
    <property type="entry name" value="SusD-like_N"/>
</dbReference>
<evidence type="ECO:0000259" key="6">
    <source>
        <dbReference type="Pfam" id="PF07980"/>
    </source>
</evidence>
<evidence type="ECO:0000256" key="4">
    <source>
        <dbReference type="ARBA" id="ARBA00023237"/>
    </source>
</evidence>
<evidence type="ECO:0000313" key="9">
    <source>
        <dbReference type="Proteomes" id="UP000812270"/>
    </source>
</evidence>
<feature type="signal peptide" evidence="5">
    <location>
        <begin position="1"/>
        <end position="22"/>
    </location>
</feature>
<dbReference type="PROSITE" id="PS51257">
    <property type="entry name" value="PROKAR_LIPOPROTEIN"/>
    <property type="match status" value="1"/>
</dbReference>
<dbReference type="EMBL" id="JAHSPG010000001">
    <property type="protein sequence ID" value="MBV4355716.1"/>
    <property type="molecule type" value="Genomic_DNA"/>
</dbReference>
<evidence type="ECO:0000259" key="7">
    <source>
        <dbReference type="Pfam" id="PF14322"/>
    </source>
</evidence>
<comment type="subcellular location">
    <subcellularLocation>
        <location evidence="1">Cell outer membrane</location>
    </subcellularLocation>
</comment>
<keyword evidence="4" id="KW-0998">Cell outer membrane</keyword>
<reference evidence="8" key="1">
    <citation type="submission" date="2021-06" db="EMBL/GenBank/DDBJ databases">
        <authorList>
            <person name="Huq M.A."/>
        </authorList>
    </citation>
    <scope>NUCLEOTIDE SEQUENCE</scope>
    <source>
        <strain evidence="8">MAH-26</strain>
    </source>
</reference>
<feature type="domain" description="SusD-like N-terminal" evidence="7">
    <location>
        <begin position="98"/>
        <end position="232"/>
    </location>
</feature>
<dbReference type="Pfam" id="PF07980">
    <property type="entry name" value="SusD_RagB"/>
    <property type="match status" value="1"/>
</dbReference>
<gene>
    <name evidence="8" type="ORF">KTO63_01060</name>
</gene>
<keyword evidence="9" id="KW-1185">Reference proteome</keyword>
<keyword evidence="2 5" id="KW-0732">Signal</keyword>
<evidence type="ECO:0000313" key="8">
    <source>
        <dbReference type="EMBL" id="MBV4355716.1"/>
    </source>
</evidence>
<evidence type="ECO:0000256" key="2">
    <source>
        <dbReference type="ARBA" id="ARBA00022729"/>
    </source>
</evidence>
<dbReference type="RefSeq" id="WP_217789262.1">
    <property type="nucleotide sequence ID" value="NZ_JAHSPG010000001.1"/>
</dbReference>
<feature type="chain" id="PRO_5038703013" evidence="5">
    <location>
        <begin position="23"/>
        <end position="473"/>
    </location>
</feature>
<sequence>MKQNKNYIIILALFSWAITACSKQLNVYPSSSEVDGNVITDVKSAATTLNGVYYRFAVGGVDYNNVPVSSWYQVNERFASQLSGMLSYTYGGGGLGEHAYDAKTPGIDNIWTYGYSIVNAANGFLKNIAPLSNISADTKKQMIAEAKFLRAFGNAELLLFHGEYADPASAYGIIIRNEFVEPKNLYLARSSVAESYDSILADIDNAISGLPSLNSSIAHANAWTAKLLKARVLINRGTAADMDKVISLTTDIIDNGPFVLEGSVKDIFLSKNIASKEVMMGIQPYPSQQVKWQEYVYYNDYGPNDFMQELFAGDPRAAWQIQTVEGPYGASIADTKYYPGSVTDITFTPVSEYAYAFRLTEAYLLKAEALIAKGGSLDAAKTLLKTVLSHAGVTDFSDVDAADSGPQLQLLTIQEEMKNFVDEASQDWFAVRRLPFSTLQTLLPSIKDKHQLVLPIPDAEIVANKAVKQNPGY</sequence>
<dbReference type="Proteomes" id="UP000812270">
    <property type="component" value="Unassembled WGS sequence"/>
</dbReference>
<organism evidence="8 9">
    <name type="scientific">Pinibacter aurantiacus</name>
    <dbReference type="NCBI Taxonomy" id="2851599"/>
    <lineage>
        <taxon>Bacteria</taxon>
        <taxon>Pseudomonadati</taxon>
        <taxon>Bacteroidota</taxon>
        <taxon>Chitinophagia</taxon>
        <taxon>Chitinophagales</taxon>
        <taxon>Chitinophagaceae</taxon>
        <taxon>Pinibacter</taxon>
    </lineage>
</organism>
<proteinExistence type="predicted"/>
<comment type="caution">
    <text evidence="8">The sequence shown here is derived from an EMBL/GenBank/DDBJ whole genome shotgun (WGS) entry which is preliminary data.</text>
</comment>
<dbReference type="AlphaFoldDB" id="A0A9E2S4I8"/>
<accession>A0A9E2S4I8</accession>
<dbReference type="GO" id="GO:0009279">
    <property type="term" value="C:cell outer membrane"/>
    <property type="evidence" value="ECO:0007669"/>
    <property type="project" value="UniProtKB-SubCell"/>
</dbReference>
<name>A0A9E2S4I8_9BACT</name>
<keyword evidence="3" id="KW-0472">Membrane</keyword>
<dbReference type="InterPro" id="IPR012944">
    <property type="entry name" value="SusD_RagB_dom"/>
</dbReference>
<dbReference type="Pfam" id="PF14322">
    <property type="entry name" value="SusD-like_3"/>
    <property type="match status" value="1"/>
</dbReference>
<evidence type="ECO:0000256" key="5">
    <source>
        <dbReference type="SAM" id="SignalP"/>
    </source>
</evidence>